<feature type="transmembrane region" description="Helical" evidence="1">
    <location>
        <begin position="172"/>
        <end position="190"/>
    </location>
</feature>
<sequence length="219" mass="25114">MGKTPATIARARILGEQRKTPKGVAKLRCEIVASNWEFMRDLVFGNKTKRSFMEPFKHTNFLRILAFPRMVGDFKYETSAKDLFFRLSDAKENHGILIGRVLLDNVNKKFWIESGAYRNITTFKAKIIESEGDKFIHGSFVNSGTWISYPALILAFFGWVCLLVSNKSASDMVFYLVFFAFFHLGISISFNNRIKNILTFLANELDVHPSQREIISNHS</sequence>
<evidence type="ECO:0000256" key="1">
    <source>
        <dbReference type="SAM" id="Phobius"/>
    </source>
</evidence>
<dbReference type="EMBL" id="CP002279">
    <property type="protein sequence ID" value="AEH89607.1"/>
    <property type="molecule type" value="Genomic_DNA"/>
</dbReference>
<dbReference type="RefSeq" id="WP_013896249.1">
    <property type="nucleotide sequence ID" value="NC_015675.1"/>
</dbReference>
<dbReference type="KEGG" id="mop:Mesop_5191"/>
<proteinExistence type="predicted"/>
<protein>
    <submittedName>
        <fullName evidence="2">Uncharacterized protein</fullName>
    </submittedName>
</protein>
<dbReference type="HOGENOM" id="CLU_1260200_0_0_5"/>
<gene>
    <name evidence="2" type="ordered locus">Mesop_5191</name>
</gene>
<dbReference type="Proteomes" id="UP000001623">
    <property type="component" value="Chromosome"/>
</dbReference>
<reference evidence="2 3" key="1">
    <citation type="submission" date="2010-10" db="EMBL/GenBank/DDBJ databases">
        <title>Complete sequence of Mesorhizobium opportunistum WSM2075.</title>
        <authorList>
            <consortium name="US DOE Joint Genome Institute"/>
            <person name="Lucas S."/>
            <person name="Copeland A."/>
            <person name="Lapidus A."/>
            <person name="Cheng J.-F."/>
            <person name="Bruce D."/>
            <person name="Goodwin L."/>
            <person name="Pitluck S."/>
            <person name="Chertkov O."/>
            <person name="Misra M."/>
            <person name="Detter J.C."/>
            <person name="Han C."/>
            <person name="Tapia R."/>
            <person name="Land M."/>
            <person name="Hauser L."/>
            <person name="Kyrpides N."/>
            <person name="Ovchinnikova G."/>
            <person name="Mavrommatis K.M."/>
            <person name="Tiwari R.P."/>
            <person name="Howieson J.G."/>
            <person name="O'Hara G.W."/>
            <person name="Nandasena K.G."/>
            <person name="Woyke T."/>
        </authorList>
    </citation>
    <scope>NUCLEOTIDE SEQUENCE [LARGE SCALE GENOMIC DNA]</scope>
    <source>
        <strain evidence="3">LMG 24607 / HAMBI 3007 / WSM2075</strain>
    </source>
</reference>
<evidence type="ECO:0000313" key="3">
    <source>
        <dbReference type="Proteomes" id="UP000001623"/>
    </source>
</evidence>
<accession>F7Y4X9</accession>
<keyword evidence="1" id="KW-0472">Membrane</keyword>
<keyword evidence="1" id="KW-0812">Transmembrane</keyword>
<feature type="transmembrane region" description="Helical" evidence="1">
    <location>
        <begin position="146"/>
        <end position="165"/>
    </location>
</feature>
<name>F7Y4X9_MESOW</name>
<organism evidence="2 3">
    <name type="scientific">Mesorhizobium opportunistum (strain LMG 24607 / HAMBI 3007 / WSM2075)</name>
    <dbReference type="NCBI Taxonomy" id="536019"/>
    <lineage>
        <taxon>Bacteria</taxon>
        <taxon>Pseudomonadati</taxon>
        <taxon>Pseudomonadota</taxon>
        <taxon>Alphaproteobacteria</taxon>
        <taxon>Hyphomicrobiales</taxon>
        <taxon>Phyllobacteriaceae</taxon>
        <taxon>Mesorhizobium</taxon>
    </lineage>
</organism>
<keyword evidence="1" id="KW-1133">Transmembrane helix</keyword>
<evidence type="ECO:0000313" key="2">
    <source>
        <dbReference type="EMBL" id="AEH89607.1"/>
    </source>
</evidence>
<dbReference type="AlphaFoldDB" id="F7Y4X9"/>